<accession>A0A2C3WN52</accession>
<feature type="domain" description="Knr4/Smi1-like" evidence="1">
    <location>
        <begin position="15"/>
        <end position="125"/>
    </location>
</feature>
<dbReference type="SMART" id="SM00860">
    <property type="entry name" value="SMI1_KNR4"/>
    <property type="match status" value="1"/>
</dbReference>
<evidence type="ECO:0000259" key="1">
    <source>
        <dbReference type="SMART" id="SM00860"/>
    </source>
</evidence>
<dbReference type="Pfam" id="PF09346">
    <property type="entry name" value="SMI1_KNR4"/>
    <property type="match status" value="1"/>
</dbReference>
<reference evidence="2 3" key="1">
    <citation type="submission" date="2017-09" db="EMBL/GenBank/DDBJ databases">
        <title>Large-scale bioinformatics analysis of Bacillus genomes uncovers conserved roles of natural products in bacterial physiology.</title>
        <authorList>
            <consortium name="Agbiome Team Llc"/>
            <person name="Bleich R.M."/>
            <person name="Grubbs K.J."/>
            <person name="Santa Maria K.C."/>
            <person name="Allen S.E."/>
            <person name="Farag S."/>
            <person name="Shank E.A."/>
            <person name="Bowers A."/>
        </authorList>
    </citation>
    <scope>NUCLEOTIDE SEQUENCE [LARGE SCALE GENOMIC DNA]</scope>
    <source>
        <strain evidence="2 3">AFS009893</strain>
    </source>
</reference>
<comment type="caution">
    <text evidence="2">The sequence shown here is derived from an EMBL/GenBank/DDBJ whole genome shotgun (WGS) entry which is preliminary data.</text>
</comment>
<dbReference type="RefSeq" id="WP_097848633.1">
    <property type="nucleotide sequence ID" value="NZ_NUAS01000042.1"/>
</dbReference>
<sequence>MIDVQKLSTYELYSPVDENEIKKVEEELGLILPKVYKHLMQHMNGFVTENGVVIFGVDIINERNTTYEVREYAKGYVAVGSNGGGKILLMAANENATELIQVDPGVMDPAYATLVSGNFVQWINGGAIDVEVLEGLASRR</sequence>
<proteinExistence type="predicted"/>
<protein>
    <submittedName>
        <fullName evidence="2">SMI1 / KNR4 family protein</fullName>
    </submittedName>
</protein>
<dbReference type="SUPFAM" id="SSF160631">
    <property type="entry name" value="SMI1/KNR4-like"/>
    <property type="match status" value="1"/>
</dbReference>
<organism evidence="2 3">
    <name type="scientific">Bacillus pseudomycoides</name>
    <dbReference type="NCBI Taxonomy" id="64104"/>
    <lineage>
        <taxon>Bacteria</taxon>
        <taxon>Bacillati</taxon>
        <taxon>Bacillota</taxon>
        <taxon>Bacilli</taxon>
        <taxon>Bacillales</taxon>
        <taxon>Bacillaceae</taxon>
        <taxon>Bacillus</taxon>
        <taxon>Bacillus cereus group</taxon>
    </lineage>
</organism>
<dbReference type="Gene3D" id="3.40.1580.10">
    <property type="entry name" value="SMI1/KNR4-like"/>
    <property type="match status" value="1"/>
</dbReference>
<evidence type="ECO:0000313" key="2">
    <source>
        <dbReference type="EMBL" id="PEM66478.1"/>
    </source>
</evidence>
<gene>
    <name evidence="2" type="ORF">CN613_22710</name>
</gene>
<evidence type="ECO:0000313" key="3">
    <source>
        <dbReference type="Proteomes" id="UP000219775"/>
    </source>
</evidence>
<dbReference type="InterPro" id="IPR037883">
    <property type="entry name" value="Knr4/Smi1-like_sf"/>
</dbReference>
<dbReference type="AlphaFoldDB" id="A0A2C3WN52"/>
<dbReference type="Proteomes" id="UP000219775">
    <property type="component" value="Unassembled WGS sequence"/>
</dbReference>
<dbReference type="InterPro" id="IPR018958">
    <property type="entry name" value="Knr4/Smi1-like_dom"/>
</dbReference>
<dbReference type="EMBL" id="NUDP01000091">
    <property type="protein sequence ID" value="PEM66478.1"/>
    <property type="molecule type" value="Genomic_DNA"/>
</dbReference>
<name>A0A2C3WN52_9BACI</name>